<dbReference type="PANTHER" id="PTHR43236">
    <property type="entry name" value="ANTITOXIN HIGA1"/>
    <property type="match status" value="1"/>
</dbReference>
<proteinExistence type="predicted"/>
<sequence length="217" mass="25890">MFNIAHSEYYRIKDEIYPFISQVAKHYNKPISHIRHYDISEYCENNMNVIIKYPKFNKLMVDGFADKLDDYFIITINNQGIRQRKVFTLMHEITHCLLHFKDTPRHFSSDVDRHTQHEIEANVGASLLLINDEALEECLYRKYSFGRMLNTFGCSKNALRTRLINYYQYNLFIDNCDAKKIVFNFGKGNVKQFFTLFENQKSIEHLTAMQLQYESYC</sequence>
<organism evidence="2">
    <name type="scientific">Siphoviridae sp. ctAFE3</name>
    <dbReference type="NCBI Taxonomy" id="2827796"/>
    <lineage>
        <taxon>Viruses</taxon>
        <taxon>Duplodnaviria</taxon>
        <taxon>Heunggongvirae</taxon>
        <taxon>Uroviricota</taxon>
        <taxon>Caudoviricetes</taxon>
    </lineage>
</organism>
<dbReference type="Pfam" id="PF06114">
    <property type="entry name" value="Peptidase_M78"/>
    <property type="match status" value="1"/>
</dbReference>
<feature type="domain" description="IrrE N-terminal-like" evidence="1">
    <location>
        <begin position="54"/>
        <end position="163"/>
    </location>
</feature>
<evidence type="ECO:0000259" key="1">
    <source>
        <dbReference type="Pfam" id="PF06114"/>
    </source>
</evidence>
<dbReference type="InterPro" id="IPR052345">
    <property type="entry name" value="Rad_response_metalloprotease"/>
</dbReference>
<accession>A0A8S5S6Y0</accession>
<dbReference type="InterPro" id="IPR010359">
    <property type="entry name" value="IrrE_HExxH"/>
</dbReference>
<dbReference type="Gene3D" id="1.10.10.2910">
    <property type="match status" value="1"/>
</dbReference>
<dbReference type="EMBL" id="BK032542">
    <property type="protein sequence ID" value="DAF46670.1"/>
    <property type="molecule type" value="Genomic_DNA"/>
</dbReference>
<reference evidence="2" key="1">
    <citation type="journal article" date="2021" name="Proc. Natl. Acad. Sci. U.S.A.">
        <title>A Catalog of Tens of Thousands of Viruses from Human Metagenomes Reveals Hidden Associations with Chronic Diseases.</title>
        <authorList>
            <person name="Tisza M.J."/>
            <person name="Buck C.B."/>
        </authorList>
    </citation>
    <scope>NUCLEOTIDE SEQUENCE</scope>
    <source>
        <strain evidence="2">CtAFE3</strain>
    </source>
</reference>
<evidence type="ECO:0000313" key="2">
    <source>
        <dbReference type="EMBL" id="DAF46670.1"/>
    </source>
</evidence>
<protein>
    <submittedName>
        <fullName evidence="2">IrrE protein</fullName>
    </submittedName>
</protein>
<dbReference type="PANTHER" id="PTHR43236:SF2">
    <property type="entry name" value="BLL0069 PROTEIN"/>
    <property type="match status" value="1"/>
</dbReference>
<name>A0A8S5S6Y0_9CAUD</name>